<name>I0HI41_ACTM4</name>
<protein>
    <submittedName>
        <fullName evidence="2">Uncharacterized protein</fullName>
    </submittedName>
</protein>
<feature type="region of interest" description="Disordered" evidence="1">
    <location>
        <begin position="323"/>
        <end position="349"/>
    </location>
</feature>
<dbReference type="OrthoDB" id="3541690at2"/>
<dbReference type="Proteomes" id="UP000007882">
    <property type="component" value="Chromosome"/>
</dbReference>
<feature type="region of interest" description="Disordered" evidence="1">
    <location>
        <begin position="173"/>
        <end position="261"/>
    </location>
</feature>
<dbReference type="AlphaFoldDB" id="I0HI41"/>
<proteinExistence type="predicted"/>
<feature type="compositionally biased region" description="Low complexity" evidence="1">
    <location>
        <begin position="198"/>
        <end position="214"/>
    </location>
</feature>
<dbReference type="KEGG" id="ams:AMIS_74580"/>
<feature type="compositionally biased region" description="Gly residues" evidence="1">
    <location>
        <begin position="215"/>
        <end position="233"/>
    </location>
</feature>
<dbReference type="HOGENOM" id="CLU_061970_2_0_11"/>
<dbReference type="RefSeq" id="WP_014447562.1">
    <property type="nucleotide sequence ID" value="NC_017093.1"/>
</dbReference>
<dbReference type="PATRIC" id="fig|512565.3.peg.7466"/>
<evidence type="ECO:0000313" key="3">
    <source>
        <dbReference type="Proteomes" id="UP000007882"/>
    </source>
</evidence>
<dbReference type="eggNOG" id="ENOG5032S7P">
    <property type="taxonomic scope" value="Bacteria"/>
</dbReference>
<sequence length="349" mass="37401">MDTGIDDSVRRLYEEPPDGFVATRSAAIEEARKAGDRDAAKRLAALKKPTVAAWVVNLLAIKRPDLIEELVELSSALRSAQRDLQGDQLRELSTQRRQFVSAMVAAARKLAVAAGVPAARLPLGEVEATLTAALAEPEIAEQVRTGRLIRAATYAGFGEVPRPRLRLVTDTAEADISDLSPEERARGVEAGSAGGEAEGWADGSAAAESDWSGSGPDGPGGASAGVAGAGGAEGARERAAAQRRQREAEQRRRELERKRRELEREMATALAAERRADAQLERAETAERDAGHLVEDLDAELAELERRRTEAVADVARRKLARRTAERESAAARRRVGDVQAALDDLAPS</sequence>
<reference evidence="2 3" key="1">
    <citation type="submission" date="2012-02" db="EMBL/GenBank/DDBJ databases">
        <title>Complete genome sequence of Actinoplanes missouriensis 431 (= NBRC 102363).</title>
        <authorList>
            <person name="Ohnishi Y."/>
            <person name="Ishikawa J."/>
            <person name="Sekine M."/>
            <person name="Hosoyama A."/>
            <person name="Harada T."/>
            <person name="Narita H."/>
            <person name="Hata T."/>
            <person name="Konno Y."/>
            <person name="Tutikane K."/>
            <person name="Fujita N."/>
            <person name="Horinouchi S."/>
            <person name="Hayakawa M."/>
        </authorList>
    </citation>
    <scope>NUCLEOTIDE SEQUENCE [LARGE SCALE GENOMIC DNA]</scope>
    <source>
        <strain evidence="3">ATCC 14538 / DSM 43046 / CBS 188.64 / JCM 3121 / NBRC 102363 / NCIMB 12654 / NRRL B-3342 / UNCC 431</strain>
    </source>
</reference>
<feature type="region of interest" description="Disordered" evidence="1">
    <location>
        <begin position="268"/>
        <end position="287"/>
    </location>
</feature>
<feature type="compositionally biased region" description="Basic and acidic residues" evidence="1">
    <location>
        <begin position="234"/>
        <end position="261"/>
    </location>
</feature>
<dbReference type="EMBL" id="AP012319">
    <property type="protein sequence ID" value="BAL92678.1"/>
    <property type="molecule type" value="Genomic_DNA"/>
</dbReference>
<evidence type="ECO:0000256" key="1">
    <source>
        <dbReference type="SAM" id="MobiDB-lite"/>
    </source>
</evidence>
<accession>I0HI41</accession>
<keyword evidence="3" id="KW-1185">Reference proteome</keyword>
<feature type="compositionally biased region" description="Basic and acidic residues" evidence="1">
    <location>
        <begin position="323"/>
        <end position="337"/>
    </location>
</feature>
<dbReference type="STRING" id="512565.AMIS_74580"/>
<gene>
    <name evidence="2" type="ordered locus">AMIS_74580</name>
</gene>
<evidence type="ECO:0000313" key="2">
    <source>
        <dbReference type="EMBL" id="BAL92678.1"/>
    </source>
</evidence>
<organism evidence="2 3">
    <name type="scientific">Actinoplanes missouriensis (strain ATCC 14538 / DSM 43046 / CBS 188.64 / JCM 3121 / NBRC 102363 / NCIMB 12654 / NRRL B-3342 / UNCC 431)</name>
    <dbReference type="NCBI Taxonomy" id="512565"/>
    <lineage>
        <taxon>Bacteria</taxon>
        <taxon>Bacillati</taxon>
        <taxon>Actinomycetota</taxon>
        <taxon>Actinomycetes</taxon>
        <taxon>Micromonosporales</taxon>
        <taxon>Micromonosporaceae</taxon>
        <taxon>Actinoplanes</taxon>
    </lineage>
</organism>